<protein>
    <submittedName>
        <fullName evidence="4">Serine/threonine-protein phosphatase</fullName>
    </submittedName>
</protein>
<dbReference type="InterPro" id="IPR052016">
    <property type="entry name" value="Bact_Sigma-Reg"/>
</dbReference>
<reference evidence="4" key="1">
    <citation type="submission" date="2021-04" db="EMBL/GenBank/DDBJ databases">
        <title>Genome based classification of Actinospica acidithermotolerans sp. nov., an actinobacterium isolated from an Indonesian hot spring.</title>
        <authorList>
            <person name="Kusuma A.B."/>
            <person name="Putra K.E."/>
            <person name="Nafisah S."/>
            <person name="Loh J."/>
            <person name="Nouioui I."/>
            <person name="Goodfellow M."/>
        </authorList>
    </citation>
    <scope>NUCLEOTIDE SEQUENCE</scope>
    <source>
        <strain evidence="4">CSCA 57</strain>
    </source>
</reference>
<feature type="domain" description="PPM-type phosphatase" evidence="3">
    <location>
        <begin position="167"/>
        <end position="376"/>
    </location>
</feature>
<dbReference type="SUPFAM" id="SSF81606">
    <property type="entry name" value="PP2C-like"/>
    <property type="match status" value="1"/>
</dbReference>
<evidence type="ECO:0000259" key="3">
    <source>
        <dbReference type="SMART" id="SM00331"/>
    </source>
</evidence>
<dbReference type="Proteomes" id="UP000675781">
    <property type="component" value="Unassembled WGS sequence"/>
</dbReference>
<evidence type="ECO:0000313" key="4">
    <source>
        <dbReference type="EMBL" id="MBR7838221.1"/>
    </source>
</evidence>
<evidence type="ECO:0000256" key="1">
    <source>
        <dbReference type="ARBA" id="ARBA00022801"/>
    </source>
</evidence>
<dbReference type="GO" id="GO:0016791">
    <property type="term" value="F:phosphatase activity"/>
    <property type="evidence" value="ECO:0007669"/>
    <property type="project" value="TreeGrafter"/>
</dbReference>
<feature type="transmembrane region" description="Helical" evidence="2">
    <location>
        <begin position="37"/>
        <end position="61"/>
    </location>
</feature>
<dbReference type="EMBL" id="JAGSOG010000268">
    <property type="protein sequence ID" value="MBR7838221.1"/>
    <property type="molecule type" value="Genomic_DNA"/>
</dbReference>
<proteinExistence type="predicted"/>
<feature type="transmembrane region" description="Helical" evidence="2">
    <location>
        <begin position="73"/>
        <end position="100"/>
    </location>
</feature>
<name>A0A941EWG3_9ACTN</name>
<dbReference type="AlphaFoldDB" id="A0A941EWG3"/>
<organism evidence="4 5">
    <name type="scientific">Actinospica durhamensis</name>
    <dbReference type="NCBI Taxonomy" id="1508375"/>
    <lineage>
        <taxon>Bacteria</taxon>
        <taxon>Bacillati</taxon>
        <taxon>Actinomycetota</taxon>
        <taxon>Actinomycetes</taxon>
        <taxon>Catenulisporales</taxon>
        <taxon>Actinospicaceae</taxon>
        <taxon>Actinospica</taxon>
    </lineage>
</organism>
<feature type="transmembrane region" description="Helical" evidence="2">
    <location>
        <begin position="112"/>
        <end position="129"/>
    </location>
</feature>
<keyword evidence="1" id="KW-0378">Hydrolase</keyword>
<comment type="caution">
    <text evidence="4">The sequence shown here is derived from an EMBL/GenBank/DDBJ whole genome shotgun (WGS) entry which is preliminary data.</text>
</comment>
<sequence length="379" mass="40174">MMATTAALDRCAAAARDAARRRSRRWASTTHWIRHRLLPAEAFVLPALLALTALLGVLAHLHTPWIQTSMVTLPLLLGGFTLRFTAQLVLLSAAAVVVLADSAAMRPPRPDPGTVLLVGTTALVVLVMSRERVRLGVRGTRGESMLFDLRERLQAQGRVPLMPDGWNVDLALKSADGQSFGGDFVIAARSDHGSVLQLGLVDVSGKGLEAGARALLLSGAFGGLLGSVPAGEFLASANRYLLRQGWEEGFATAVHLVLDLRSGEFDCYSAGHPPIARLNAGAGEWELCETPGPVLGVLPEVVYRPTRGRLVPGDALLLFTDGLVERPGKDLAVGLDRLLGAAQGLQTRGFADGAARIIDTVARSVNDDRALVLLCRSAA</sequence>
<dbReference type="InterPro" id="IPR001932">
    <property type="entry name" value="PPM-type_phosphatase-like_dom"/>
</dbReference>
<dbReference type="InterPro" id="IPR036457">
    <property type="entry name" value="PPM-type-like_dom_sf"/>
</dbReference>
<dbReference type="Gene3D" id="3.60.40.10">
    <property type="entry name" value="PPM-type phosphatase domain"/>
    <property type="match status" value="1"/>
</dbReference>
<dbReference type="PANTHER" id="PTHR43156:SF2">
    <property type="entry name" value="STAGE II SPORULATION PROTEIN E"/>
    <property type="match status" value="1"/>
</dbReference>
<dbReference type="PANTHER" id="PTHR43156">
    <property type="entry name" value="STAGE II SPORULATION PROTEIN E-RELATED"/>
    <property type="match status" value="1"/>
</dbReference>
<keyword evidence="2" id="KW-0472">Membrane</keyword>
<keyword evidence="5" id="KW-1185">Reference proteome</keyword>
<evidence type="ECO:0000313" key="5">
    <source>
        <dbReference type="Proteomes" id="UP000675781"/>
    </source>
</evidence>
<gene>
    <name evidence="4" type="ORF">KDL01_33425</name>
</gene>
<dbReference type="SMART" id="SM00331">
    <property type="entry name" value="PP2C_SIG"/>
    <property type="match status" value="1"/>
</dbReference>
<evidence type="ECO:0000256" key="2">
    <source>
        <dbReference type="SAM" id="Phobius"/>
    </source>
</evidence>
<dbReference type="RefSeq" id="WP_212532682.1">
    <property type="nucleotide sequence ID" value="NZ_JAGSOG010000268.1"/>
</dbReference>
<keyword evidence="2" id="KW-0812">Transmembrane</keyword>
<keyword evidence="2" id="KW-1133">Transmembrane helix</keyword>
<dbReference type="Pfam" id="PF07228">
    <property type="entry name" value="SpoIIE"/>
    <property type="match status" value="1"/>
</dbReference>
<accession>A0A941EWG3</accession>